<feature type="domain" description="Class II aldolase/adducin N-terminal" evidence="2">
    <location>
        <begin position="23"/>
        <end position="205"/>
    </location>
</feature>
<sequence length="256" mass="28149">MALPAAPTRPDPDHVPTEQELREDLAAAYRLIALHGMTDLVFTHLSVRVPGEGHRFLVNPYGLLFEEITASSLVLVDAEGAPKQATTWPVNPAGFVIHSAVHLGAPNANCVMHTHTLAGMAVAAQKGGLLPLNQMMMEFMGRVAIHDYEGVAADDNLSERERLVQDLGDKPAMILRNHGLLTVGHTVAEAFYWMWYLEQSCRIQIAAQSSGAPLAVASDATVERTRKQFSTGPTKGWLPWQALRRKLDREQPDYRA</sequence>
<gene>
    <name evidence="3" type="ORF">JJQ90_23865</name>
</gene>
<dbReference type="Proteomes" id="UP000689967">
    <property type="component" value="Unassembled WGS sequence"/>
</dbReference>
<accession>A0ABS6HG89</accession>
<dbReference type="Pfam" id="PF00596">
    <property type="entry name" value="Aldolase_II"/>
    <property type="match status" value="1"/>
</dbReference>
<evidence type="ECO:0000313" key="3">
    <source>
        <dbReference type="EMBL" id="MBU8546777.1"/>
    </source>
</evidence>
<evidence type="ECO:0000259" key="2">
    <source>
        <dbReference type="SMART" id="SM01007"/>
    </source>
</evidence>
<dbReference type="InterPro" id="IPR051017">
    <property type="entry name" value="Aldolase-II_Adducin_sf"/>
</dbReference>
<comment type="caution">
    <text evidence="3">The sequence shown here is derived from an EMBL/GenBank/DDBJ whole genome shotgun (WGS) entry which is preliminary data.</text>
</comment>
<organism evidence="3 4">
    <name type="scientific">Falsiroseomonas oleicola</name>
    <dbReference type="NCBI Taxonomy" id="2801474"/>
    <lineage>
        <taxon>Bacteria</taxon>
        <taxon>Pseudomonadati</taxon>
        <taxon>Pseudomonadota</taxon>
        <taxon>Alphaproteobacteria</taxon>
        <taxon>Acetobacterales</taxon>
        <taxon>Roseomonadaceae</taxon>
        <taxon>Falsiroseomonas</taxon>
    </lineage>
</organism>
<evidence type="ECO:0000256" key="1">
    <source>
        <dbReference type="ARBA" id="ARBA00037961"/>
    </source>
</evidence>
<dbReference type="NCBIfam" id="NF005451">
    <property type="entry name" value="PRK07044.1"/>
    <property type="match status" value="1"/>
</dbReference>
<comment type="similarity">
    <text evidence="1">Belongs to the aldolase class II family.</text>
</comment>
<dbReference type="EMBL" id="JAERQM010000009">
    <property type="protein sequence ID" value="MBU8546777.1"/>
    <property type="molecule type" value="Genomic_DNA"/>
</dbReference>
<dbReference type="InterPro" id="IPR001303">
    <property type="entry name" value="Aldolase_II/adducin_N"/>
</dbReference>
<proteinExistence type="inferred from homology"/>
<dbReference type="SMART" id="SM01007">
    <property type="entry name" value="Aldolase_II"/>
    <property type="match status" value="1"/>
</dbReference>
<keyword evidence="4" id="KW-1185">Reference proteome</keyword>
<dbReference type="PANTHER" id="PTHR10672">
    <property type="entry name" value="ADDUCIN"/>
    <property type="match status" value="1"/>
</dbReference>
<dbReference type="RefSeq" id="WP_216878793.1">
    <property type="nucleotide sequence ID" value="NZ_JAERQM010000009.1"/>
</dbReference>
<evidence type="ECO:0000313" key="4">
    <source>
        <dbReference type="Proteomes" id="UP000689967"/>
    </source>
</evidence>
<protein>
    <submittedName>
        <fullName evidence="3">Class II aldolase/adducin family protein</fullName>
    </submittedName>
</protein>
<dbReference type="PANTHER" id="PTHR10672:SF3">
    <property type="entry name" value="PROTEIN HU-LI TAI SHAO"/>
    <property type="match status" value="1"/>
</dbReference>
<name>A0ABS6HG89_9PROT</name>
<reference evidence="3 4" key="1">
    <citation type="submission" date="2021-01" db="EMBL/GenBank/DDBJ databases">
        <title>Roseomonas sp. nov, a bacterium isolated from an oil production mixture in Yumen Oilfield.</title>
        <authorList>
            <person name="Wu D."/>
        </authorList>
    </citation>
    <scope>NUCLEOTIDE SEQUENCE [LARGE SCALE GENOMIC DNA]</scope>
    <source>
        <strain evidence="3 4">ROY-5-3</strain>
    </source>
</reference>